<dbReference type="InterPro" id="IPR038740">
    <property type="entry name" value="BioF2-like_GNAT_dom"/>
</dbReference>
<evidence type="ECO:0000259" key="1">
    <source>
        <dbReference type="Pfam" id="PF13480"/>
    </source>
</evidence>
<organism evidence="2 3">
    <name type="scientific">Carnobacterium viridans</name>
    <dbReference type="NCBI Taxonomy" id="174587"/>
    <lineage>
        <taxon>Bacteria</taxon>
        <taxon>Bacillati</taxon>
        <taxon>Bacillota</taxon>
        <taxon>Bacilli</taxon>
        <taxon>Lactobacillales</taxon>
        <taxon>Carnobacteriaceae</taxon>
        <taxon>Carnobacterium</taxon>
    </lineage>
</organism>
<dbReference type="PANTHER" id="PTHR36174">
    <property type="entry name" value="LIPID II:GLYCINE GLYCYLTRANSFERASE"/>
    <property type="match status" value="1"/>
</dbReference>
<sequence>MEINFTEPYGKLYESIEEGELTVFNFESEYGKIKNMFIKRGIPFNLENKEFFDIVTPYGYGGPVIQETTDEKKLLAGYFEAFSNYCQKNNIITEFIRFDLFENTQVRDSFYGDVSLIGNNIVRDLNLPVRKDVRKTILRNAEKAKNSGIKIVLDETGEYIDDFLTVYYSTMKRTGAESYYYFNKSFFEQIHETMKGQFLYLHALMDGKTISSALVLIGKERSFGFLAGTLEDYYCYHPEALVELTTIQWLKEKGLKKYILGGGHKGEDGIYLHKKGYARSGDHPFYVGKKIHDPIIYEKLVQMRKTLGNFDKETTFFPKYRT</sequence>
<keyword evidence="3" id="KW-1185">Reference proteome</keyword>
<name>A0A1H0YCG6_9LACT</name>
<dbReference type="Gene3D" id="3.40.630.30">
    <property type="match status" value="1"/>
</dbReference>
<dbReference type="Pfam" id="PF13480">
    <property type="entry name" value="Acetyltransf_6"/>
    <property type="match status" value="1"/>
</dbReference>
<reference evidence="3" key="1">
    <citation type="submission" date="2016-10" db="EMBL/GenBank/DDBJ databases">
        <authorList>
            <person name="Varghese N."/>
            <person name="Submissions S."/>
        </authorList>
    </citation>
    <scope>NUCLEOTIDE SEQUENCE [LARGE SCALE GENOMIC DNA]</scope>
    <source>
        <strain evidence="3">MPL-11</strain>
    </source>
</reference>
<evidence type="ECO:0000313" key="2">
    <source>
        <dbReference type="EMBL" id="SDQ12894.1"/>
    </source>
</evidence>
<dbReference type="Proteomes" id="UP000199481">
    <property type="component" value="Unassembled WGS sequence"/>
</dbReference>
<evidence type="ECO:0000313" key="3">
    <source>
        <dbReference type="Proteomes" id="UP000199481"/>
    </source>
</evidence>
<feature type="domain" description="BioF2-like acetyltransferase" evidence="1">
    <location>
        <begin position="132"/>
        <end position="265"/>
    </location>
</feature>
<dbReference type="SUPFAM" id="SSF55729">
    <property type="entry name" value="Acyl-CoA N-acyltransferases (Nat)"/>
    <property type="match status" value="1"/>
</dbReference>
<dbReference type="InterPro" id="IPR016181">
    <property type="entry name" value="Acyl_CoA_acyltransferase"/>
</dbReference>
<accession>A0A1H0YCG6</accession>
<dbReference type="InterPro" id="IPR050644">
    <property type="entry name" value="PG_Glycine_Bridge_Synth"/>
</dbReference>
<dbReference type="RefSeq" id="WP_023178281.1">
    <property type="nucleotide sequence ID" value="NZ_CP084916.1"/>
</dbReference>
<proteinExistence type="predicted"/>
<gene>
    <name evidence="2" type="ORF">SAMN04487752_0867</name>
</gene>
<dbReference type="PANTHER" id="PTHR36174:SF1">
    <property type="entry name" value="LIPID II:GLYCINE GLYCYLTRANSFERASE"/>
    <property type="match status" value="1"/>
</dbReference>
<dbReference type="AlphaFoldDB" id="A0A1H0YCG6"/>
<dbReference type="OrthoDB" id="9785911at2"/>
<dbReference type="EMBL" id="FNJW01000008">
    <property type="protein sequence ID" value="SDQ12894.1"/>
    <property type="molecule type" value="Genomic_DNA"/>
</dbReference>
<protein>
    <submittedName>
        <fullName evidence="2">Peptidogalycan biosysnthesis/recognition</fullName>
    </submittedName>
</protein>